<sequence>MRKKILMLMACGCLMAGSAHAQWVVTDPTNLAQSIINTTKEIVQTSKTVKNTLDNFKEVEKLYNESKKYYDALKKVNDLVRDAQRVKETILMVGEISDIYVNNYKKMLSDPNFRPEELIAIANGYTKLLGESNNLLKELKQVVNITTLKMTDKERMDVVDHCYKEVRDYRNLVRYYTNKNISVSYLRAKAKKDADRVLDLYGTDNERYW</sequence>
<dbReference type="Pfam" id="PF13605">
    <property type="entry name" value="DUF4141"/>
    <property type="match status" value="1"/>
</dbReference>
<dbReference type="EMBL" id="JRNN01000072">
    <property type="protein sequence ID" value="KGF34226.1"/>
    <property type="molecule type" value="Genomic_DNA"/>
</dbReference>
<name>A0A095ZIQ7_9BACT</name>
<evidence type="ECO:0000313" key="3">
    <source>
        <dbReference type="Proteomes" id="UP000029556"/>
    </source>
</evidence>
<reference evidence="2 3" key="1">
    <citation type="submission" date="2014-07" db="EMBL/GenBank/DDBJ databases">
        <authorList>
            <person name="McCorrison J."/>
            <person name="Sanka R."/>
            <person name="Torralba M."/>
            <person name="Gillis M."/>
            <person name="Haft D.H."/>
            <person name="Methe B."/>
            <person name="Sutton G."/>
            <person name="Nelson K.E."/>
        </authorList>
    </citation>
    <scope>NUCLEOTIDE SEQUENCE [LARGE SCALE GENOMIC DNA]</scope>
    <source>
        <strain evidence="2 3">DNF00853</strain>
    </source>
</reference>
<dbReference type="RefSeq" id="WP_023058438.1">
    <property type="nucleotide sequence ID" value="NZ_JRNN01000072.1"/>
</dbReference>
<evidence type="ECO:0000256" key="1">
    <source>
        <dbReference type="SAM" id="SignalP"/>
    </source>
</evidence>
<keyword evidence="1" id="KW-0732">Signal</keyword>
<accession>A0A095ZIQ7</accession>
<proteinExistence type="predicted"/>
<organism evidence="2 3">
    <name type="scientific">Hoylesella buccalis DNF00853</name>
    <dbReference type="NCBI Taxonomy" id="1401074"/>
    <lineage>
        <taxon>Bacteria</taxon>
        <taxon>Pseudomonadati</taxon>
        <taxon>Bacteroidota</taxon>
        <taxon>Bacteroidia</taxon>
        <taxon>Bacteroidales</taxon>
        <taxon>Prevotellaceae</taxon>
        <taxon>Hoylesella</taxon>
    </lineage>
</organism>
<evidence type="ECO:0000313" key="2">
    <source>
        <dbReference type="EMBL" id="KGF34226.1"/>
    </source>
</evidence>
<feature type="signal peptide" evidence="1">
    <location>
        <begin position="1"/>
        <end position="21"/>
    </location>
</feature>
<dbReference type="InterPro" id="IPR025415">
    <property type="entry name" value="DUF4141"/>
</dbReference>
<comment type="caution">
    <text evidence="2">The sequence shown here is derived from an EMBL/GenBank/DDBJ whole genome shotgun (WGS) entry which is preliminary data.</text>
</comment>
<dbReference type="AlphaFoldDB" id="A0A095ZIQ7"/>
<gene>
    <name evidence="2" type="ORF">HMPREF2137_08405</name>
</gene>
<protein>
    <recommendedName>
        <fullName evidence="4">Conjugal transfer protein</fullName>
    </recommendedName>
</protein>
<dbReference type="Proteomes" id="UP000029556">
    <property type="component" value="Unassembled WGS sequence"/>
</dbReference>
<evidence type="ECO:0008006" key="4">
    <source>
        <dbReference type="Google" id="ProtNLM"/>
    </source>
</evidence>
<feature type="chain" id="PRO_5001914399" description="Conjugal transfer protein" evidence="1">
    <location>
        <begin position="22"/>
        <end position="209"/>
    </location>
</feature>
<dbReference type="GeneID" id="97998163"/>